<evidence type="ECO:0000313" key="4">
    <source>
        <dbReference type="Proteomes" id="UP000006034"/>
    </source>
</evidence>
<dbReference type="STRING" id="563192.HMPREF0179_00184"/>
<comment type="caution">
    <text evidence="3">The sequence shown here is derived from an EMBL/GenBank/DDBJ whole genome shotgun (WGS) entry which is preliminary data.</text>
</comment>
<dbReference type="Pfam" id="PF21821">
    <property type="entry name" value="Dit_like"/>
    <property type="match status" value="1"/>
</dbReference>
<dbReference type="GeneID" id="78087024"/>
<dbReference type="HOGENOM" id="CLU_1438510_0_0_7"/>
<proteinExistence type="predicted"/>
<organism evidence="3 4">
    <name type="scientific">Bilophila wadsworthia (strain 3_1_6)</name>
    <dbReference type="NCBI Taxonomy" id="563192"/>
    <lineage>
        <taxon>Bacteria</taxon>
        <taxon>Pseudomonadati</taxon>
        <taxon>Thermodesulfobacteriota</taxon>
        <taxon>Desulfovibrionia</taxon>
        <taxon>Desulfovibrionales</taxon>
        <taxon>Desulfovibrionaceae</taxon>
        <taxon>Bilophila</taxon>
    </lineage>
</organism>
<protein>
    <recommendedName>
        <fullName evidence="2">Dit-like phage tail protein N-terminal domain-containing protein</fullName>
    </recommendedName>
</protein>
<feature type="domain" description="Dit-like phage tail protein N-terminal" evidence="2">
    <location>
        <begin position="34"/>
        <end position="145"/>
    </location>
</feature>
<dbReference type="Proteomes" id="UP000006034">
    <property type="component" value="Unassembled WGS sequence"/>
</dbReference>
<dbReference type="InterPro" id="IPR048494">
    <property type="entry name" value="Dit-like_N"/>
</dbReference>
<evidence type="ECO:0000313" key="3">
    <source>
        <dbReference type="EMBL" id="EFV46002.1"/>
    </source>
</evidence>
<dbReference type="RefSeq" id="WP_005024200.1">
    <property type="nucleotide sequence ID" value="NZ_KE150239.1"/>
</dbReference>
<name>E5Y1X5_BILW3</name>
<reference evidence="3 4" key="2">
    <citation type="submission" date="2013-04" db="EMBL/GenBank/DDBJ databases">
        <title>The Genome Sequence of Bilophila wadsworthia 3_1_6.</title>
        <authorList>
            <consortium name="The Broad Institute Genomics Platform"/>
            <person name="Earl A."/>
            <person name="Ward D."/>
            <person name="Feldgarden M."/>
            <person name="Gevers D."/>
            <person name="Sibley C."/>
            <person name="Strauss J."/>
            <person name="Allen-Vercoe E."/>
            <person name="Walker B."/>
            <person name="Young S."/>
            <person name="Zeng Q."/>
            <person name="Gargeya S."/>
            <person name="Fitzgerald M."/>
            <person name="Haas B."/>
            <person name="Abouelleil A."/>
            <person name="Allen A.W."/>
            <person name="Alvarado L."/>
            <person name="Arachchi H.M."/>
            <person name="Berlin A.M."/>
            <person name="Chapman S.B."/>
            <person name="Gainer-Dewar J."/>
            <person name="Goldberg J."/>
            <person name="Griggs A."/>
            <person name="Gujja S."/>
            <person name="Hansen M."/>
            <person name="Howarth C."/>
            <person name="Imamovic A."/>
            <person name="Ireland A."/>
            <person name="Larimer J."/>
            <person name="McCowan C."/>
            <person name="Murphy C."/>
            <person name="Pearson M."/>
            <person name="Poon T.W."/>
            <person name="Priest M."/>
            <person name="Roberts A."/>
            <person name="Saif S."/>
            <person name="Shea T."/>
            <person name="Sisk P."/>
            <person name="Sykes S."/>
            <person name="Wortman J."/>
            <person name="Nusbaum C."/>
            <person name="Birren B."/>
        </authorList>
    </citation>
    <scope>NUCLEOTIDE SEQUENCE [LARGE SCALE GENOMIC DNA]</scope>
    <source>
        <strain evidence="3 4">3_1_6</strain>
    </source>
</reference>
<feature type="region of interest" description="Disordered" evidence="1">
    <location>
        <begin position="150"/>
        <end position="169"/>
    </location>
</feature>
<evidence type="ECO:0000259" key="2">
    <source>
        <dbReference type="Pfam" id="PF21821"/>
    </source>
</evidence>
<sequence length="188" mass="20014">MADSSTSSTVQSGEPAAIVRKGVAIAGIQVSVKKSEAHTYTSQATELAMESGATVTDHVILKPLTLAVTVAMTNAGDGREAARDTFESFVEMRKKREPVEVITEHAIYTNMVITSLTPTHSAPYKGALEIGITFQQVNFVELQSVGRSPSALKGSAKKTGSAPVQSGKVEAKEADKGIITQMYDAWRK</sequence>
<evidence type="ECO:0000256" key="1">
    <source>
        <dbReference type="SAM" id="MobiDB-lite"/>
    </source>
</evidence>
<dbReference type="AlphaFoldDB" id="E5Y1X5"/>
<accession>E5Y1X5</accession>
<dbReference type="EMBL" id="ADCP02000002">
    <property type="protein sequence ID" value="EFV46002.1"/>
    <property type="molecule type" value="Genomic_DNA"/>
</dbReference>
<keyword evidence="4" id="KW-1185">Reference proteome</keyword>
<gene>
    <name evidence="3" type="ORF">HMPREF0179_00184</name>
</gene>
<reference evidence="3 4" key="1">
    <citation type="submission" date="2010-10" db="EMBL/GenBank/DDBJ databases">
        <authorList>
            <consortium name="The Broad Institute Genome Sequencing Platform"/>
            <person name="Ward D."/>
            <person name="Earl A."/>
            <person name="Feldgarden M."/>
            <person name="Young S.K."/>
            <person name="Gargeya S."/>
            <person name="Zeng Q."/>
            <person name="Alvarado L."/>
            <person name="Berlin A."/>
            <person name="Bochicchio J."/>
            <person name="Chapman S.B."/>
            <person name="Chen Z."/>
            <person name="Freedman E."/>
            <person name="Gellesch M."/>
            <person name="Goldberg J."/>
            <person name="Griggs A."/>
            <person name="Gujja S."/>
            <person name="Heilman E."/>
            <person name="Heiman D."/>
            <person name="Howarth C."/>
            <person name="Mehta T."/>
            <person name="Neiman D."/>
            <person name="Pearson M."/>
            <person name="Roberts A."/>
            <person name="Saif S."/>
            <person name="Shea T."/>
            <person name="Shenoy N."/>
            <person name="Sisk P."/>
            <person name="Stolte C."/>
            <person name="Sykes S."/>
            <person name="White J."/>
            <person name="Yandava C."/>
            <person name="Allen-Vercoe E."/>
            <person name="Sibley C."/>
            <person name="Ambrose C.E."/>
            <person name="Strauss J."/>
            <person name="Daigneault M."/>
            <person name="Haas B."/>
            <person name="Nusbaum C."/>
            <person name="Birren B."/>
        </authorList>
    </citation>
    <scope>NUCLEOTIDE SEQUENCE [LARGE SCALE GENOMIC DNA]</scope>
    <source>
        <strain evidence="3 4">3_1_6</strain>
    </source>
</reference>